<evidence type="ECO:0000313" key="6">
    <source>
        <dbReference type="Proteomes" id="UP000789739"/>
    </source>
</evidence>
<feature type="domain" description="Pentatricopeptide repeat-containing protein-mitochondrial" evidence="4">
    <location>
        <begin position="215"/>
        <end position="323"/>
    </location>
</feature>
<feature type="region of interest" description="Disordered" evidence="3">
    <location>
        <begin position="785"/>
        <end position="808"/>
    </location>
</feature>
<dbReference type="Pfam" id="PF13041">
    <property type="entry name" value="PPR_2"/>
    <property type="match status" value="2"/>
</dbReference>
<accession>A0A9N9CHU4</accession>
<protein>
    <submittedName>
        <fullName evidence="5">7397_t:CDS:1</fullName>
    </submittedName>
</protein>
<dbReference type="Pfam" id="PF23276">
    <property type="entry name" value="TPR_24"/>
    <property type="match status" value="1"/>
</dbReference>
<feature type="repeat" description="PPR" evidence="2">
    <location>
        <begin position="484"/>
        <end position="514"/>
    </location>
</feature>
<evidence type="ECO:0000256" key="1">
    <source>
        <dbReference type="ARBA" id="ARBA00022737"/>
    </source>
</evidence>
<dbReference type="AlphaFoldDB" id="A0A9N9CHU4"/>
<keyword evidence="1" id="KW-0677">Repeat</keyword>
<dbReference type="InterPro" id="IPR057027">
    <property type="entry name" value="TPR_mt"/>
</dbReference>
<dbReference type="InterPro" id="IPR002885">
    <property type="entry name" value="PPR_rpt"/>
</dbReference>
<dbReference type="PROSITE" id="PS51375">
    <property type="entry name" value="PPR"/>
    <property type="match status" value="4"/>
</dbReference>
<gene>
    <name evidence="5" type="ORF">PBRASI_LOCUS7612</name>
</gene>
<dbReference type="Gene3D" id="1.25.40.10">
    <property type="entry name" value="Tetratricopeptide repeat domain"/>
    <property type="match status" value="4"/>
</dbReference>
<proteinExistence type="predicted"/>
<dbReference type="Pfam" id="PF01535">
    <property type="entry name" value="PPR"/>
    <property type="match status" value="1"/>
</dbReference>
<dbReference type="SUPFAM" id="SSF81901">
    <property type="entry name" value="HCP-like"/>
    <property type="match status" value="1"/>
</dbReference>
<feature type="compositionally biased region" description="Basic and acidic residues" evidence="3">
    <location>
        <begin position="796"/>
        <end position="808"/>
    </location>
</feature>
<evidence type="ECO:0000256" key="2">
    <source>
        <dbReference type="PROSITE-ProRule" id="PRU00708"/>
    </source>
</evidence>
<evidence type="ECO:0000259" key="4">
    <source>
        <dbReference type="Pfam" id="PF23276"/>
    </source>
</evidence>
<evidence type="ECO:0000256" key="3">
    <source>
        <dbReference type="SAM" id="MobiDB-lite"/>
    </source>
</evidence>
<dbReference type="EMBL" id="CAJVPI010001204">
    <property type="protein sequence ID" value="CAG8600461.1"/>
    <property type="molecule type" value="Genomic_DNA"/>
</dbReference>
<dbReference type="GO" id="GO:0003729">
    <property type="term" value="F:mRNA binding"/>
    <property type="evidence" value="ECO:0007669"/>
    <property type="project" value="TreeGrafter"/>
</dbReference>
<dbReference type="Proteomes" id="UP000789739">
    <property type="component" value="Unassembled WGS sequence"/>
</dbReference>
<sequence length="808" mass="92538">MLVRTCTGFAFLLRTLSNKCFIGHRYHRYLHGRRASLPALTVQLDVSSREIHALSKGKSDVNIVHLGQWLPENSKNASSKCLFVRRFSRSTHDGGEINVDGSGIKETVYEADGNEAKNTIEKKPHLNKETTSSQGLLTDKQLIKTFRKIATKNKKEHQETVKAYSERQLKALWELYEILCSNDSTEAQLVIQDLVVLLKYMVRTGGNYGVRLTRIKSHLTKRNVKPSDKPYALMIELYNRYSLWTETISIYCEMVNNNIMPKEKTVVAIVEAYKRVGNLKGLLDKHAEYFDKQETIPSEMFALLIIASLESEKRDQAMEFFDRMKAANIRPSKIICEAMIWHLARFQITYDSAYISLPIMVQYTFRVYEYAKSLEIKIGHQATNHLLEALVDQAFISESIVVLDDCLNKGRQIHNSLFKRIFNNCANAGRVGDALSLVDIIQTRNIPLDVNAYTCLIKMYAKRREMKQAVKYYEAMIEAQQAPSEITYLTLISGFVRQSRIEKAQEYFDLLRKSTIPCNKIYTALMHGYLLKGIIDKVDALYDDMKSNGQEPTIVTYNVLIYNSTLKLEMETAKAFLAEMRSVGIQPDVSTYCIMVQGYIREGNFKTAWDIYYSMVERGIASNPVVATALLSVYAKTSDLGGLKKAWNILFKRSFEDEILDEEEDTNRQTKAKPNIITYTVIAHSLLKKITSPVVAYELYQKFCAELFDYSFVNREKNLGTKGLFEHARTQRLNPDCAFFNVFISILAIRLQNMSLATKIYQDMIRRRVWPDVATYTIMMAGKSVGTSEQSPKDAGNSRRHDILWNPS</sequence>
<dbReference type="PANTHER" id="PTHR47938">
    <property type="entry name" value="RESPIRATORY COMPLEX I CHAPERONE (CIA84), PUTATIVE (AFU_ORTHOLOGUE AFUA_2G06020)-RELATED"/>
    <property type="match status" value="1"/>
</dbReference>
<feature type="repeat" description="PPR" evidence="2">
    <location>
        <begin position="588"/>
        <end position="622"/>
    </location>
</feature>
<feature type="repeat" description="PPR" evidence="2">
    <location>
        <begin position="518"/>
        <end position="552"/>
    </location>
</feature>
<dbReference type="OrthoDB" id="185373at2759"/>
<dbReference type="InterPro" id="IPR011990">
    <property type="entry name" value="TPR-like_helical_dom_sf"/>
</dbReference>
<keyword evidence="6" id="KW-1185">Reference proteome</keyword>
<dbReference type="NCBIfam" id="TIGR00756">
    <property type="entry name" value="PPR"/>
    <property type="match status" value="4"/>
</dbReference>
<reference evidence="5" key="1">
    <citation type="submission" date="2021-06" db="EMBL/GenBank/DDBJ databases">
        <authorList>
            <person name="Kallberg Y."/>
            <person name="Tangrot J."/>
            <person name="Rosling A."/>
        </authorList>
    </citation>
    <scope>NUCLEOTIDE SEQUENCE</scope>
    <source>
        <strain evidence="5">BR232B</strain>
    </source>
</reference>
<dbReference type="PANTHER" id="PTHR47938:SF34">
    <property type="entry name" value="EXPRESSED PROTEIN"/>
    <property type="match status" value="1"/>
</dbReference>
<evidence type="ECO:0000313" key="5">
    <source>
        <dbReference type="EMBL" id="CAG8600461.1"/>
    </source>
</evidence>
<name>A0A9N9CHU4_9GLOM</name>
<feature type="repeat" description="PPR" evidence="2">
    <location>
        <begin position="449"/>
        <end position="483"/>
    </location>
</feature>
<comment type="caution">
    <text evidence="5">The sequence shown here is derived from an EMBL/GenBank/DDBJ whole genome shotgun (WGS) entry which is preliminary data.</text>
</comment>
<organism evidence="5 6">
    <name type="scientific">Paraglomus brasilianum</name>
    <dbReference type="NCBI Taxonomy" id="144538"/>
    <lineage>
        <taxon>Eukaryota</taxon>
        <taxon>Fungi</taxon>
        <taxon>Fungi incertae sedis</taxon>
        <taxon>Mucoromycota</taxon>
        <taxon>Glomeromycotina</taxon>
        <taxon>Glomeromycetes</taxon>
        <taxon>Paraglomerales</taxon>
        <taxon>Paraglomeraceae</taxon>
        <taxon>Paraglomus</taxon>
    </lineage>
</organism>